<dbReference type="Proteomes" id="UP001159363">
    <property type="component" value="Chromosome 2"/>
</dbReference>
<dbReference type="EMBL" id="JARBHB010000002">
    <property type="protein sequence ID" value="KAJ8892052.1"/>
    <property type="molecule type" value="Genomic_DNA"/>
</dbReference>
<reference evidence="1 2" key="1">
    <citation type="submission" date="2023-02" db="EMBL/GenBank/DDBJ databases">
        <title>LHISI_Scaffold_Assembly.</title>
        <authorList>
            <person name="Stuart O.P."/>
            <person name="Cleave R."/>
            <person name="Magrath M.J.L."/>
            <person name="Mikheyev A.S."/>
        </authorList>
    </citation>
    <scope>NUCLEOTIDE SEQUENCE [LARGE SCALE GENOMIC DNA]</scope>
    <source>
        <strain evidence="1">Daus_M_001</strain>
        <tissue evidence="1">Leg muscle</tissue>
    </source>
</reference>
<name>A0ABQ9I5Y6_9NEOP</name>
<evidence type="ECO:0000313" key="1">
    <source>
        <dbReference type="EMBL" id="KAJ8892052.1"/>
    </source>
</evidence>
<keyword evidence="2" id="KW-1185">Reference proteome</keyword>
<proteinExistence type="predicted"/>
<gene>
    <name evidence="1" type="ORF">PR048_004619</name>
</gene>
<evidence type="ECO:0008006" key="3">
    <source>
        <dbReference type="Google" id="ProtNLM"/>
    </source>
</evidence>
<organism evidence="1 2">
    <name type="scientific">Dryococelus australis</name>
    <dbReference type="NCBI Taxonomy" id="614101"/>
    <lineage>
        <taxon>Eukaryota</taxon>
        <taxon>Metazoa</taxon>
        <taxon>Ecdysozoa</taxon>
        <taxon>Arthropoda</taxon>
        <taxon>Hexapoda</taxon>
        <taxon>Insecta</taxon>
        <taxon>Pterygota</taxon>
        <taxon>Neoptera</taxon>
        <taxon>Polyneoptera</taxon>
        <taxon>Phasmatodea</taxon>
        <taxon>Verophasmatodea</taxon>
        <taxon>Anareolatae</taxon>
        <taxon>Phasmatidae</taxon>
        <taxon>Eurycanthinae</taxon>
        <taxon>Dryococelus</taxon>
    </lineage>
</organism>
<protein>
    <recommendedName>
        <fullName evidence="3">Transposase</fullName>
    </recommendedName>
</protein>
<evidence type="ECO:0000313" key="2">
    <source>
        <dbReference type="Proteomes" id="UP001159363"/>
    </source>
</evidence>
<comment type="caution">
    <text evidence="1">The sequence shown here is derived from an EMBL/GenBank/DDBJ whole genome shotgun (WGS) entry which is preliminary data.</text>
</comment>
<accession>A0ABQ9I5Y6</accession>
<sequence length="147" mass="16401">MGCGAEVTVKPAPENASPTIFWVWGCCGKRNYISSNNLAMVVRPYHSLEVYLGTTPALHTFKSQPVPHLVVGWVMREEKVEEIQESALWMLDAGIVGCDAGDGWVWVVSKIAVEYLCEVSDQVGWRLYVAQAIHKFDGFLTWPAKDD</sequence>